<organism evidence="2 3">
    <name type="scientific">Rubroshorea leprosula</name>
    <dbReference type="NCBI Taxonomy" id="152421"/>
    <lineage>
        <taxon>Eukaryota</taxon>
        <taxon>Viridiplantae</taxon>
        <taxon>Streptophyta</taxon>
        <taxon>Embryophyta</taxon>
        <taxon>Tracheophyta</taxon>
        <taxon>Spermatophyta</taxon>
        <taxon>Magnoliopsida</taxon>
        <taxon>eudicotyledons</taxon>
        <taxon>Gunneridae</taxon>
        <taxon>Pentapetalae</taxon>
        <taxon>rosids</taxon>
        <taxon>malvids</taxon>
        <taxon>Malvales</taxon>
        <taxon>Dipterocarpaceae</taxon>
        <taxon>Rubroshorea</taxon>
    </lineage>
</organism>
<comment type="caution">
    <text evidence="2">The sequence shown here is derived from an EMBL/GenBank/DDBJ whole genome shotgun (WGS) entry which is preliminary data.</text>
</comment>
<proteinExistence type="predicted"/>
<dbReference type="AlphaFoldDB" id="A0AAV5JSJ4"/>
<keyword evidence="1" id="KW-0472">Membrane</keyword>
<evidence type="ECO:0000256" key="1">
    <source>
        <dbReference type="SAM" id="Phobius"/>
    </source>
</evidence>
<name>A0AAV5JSJ4_9ROSI</name>
<accession>A0AAV5JSJ4</accession>
<sequence length="116" mass="12823">MLQPWTKLAIIVLVATGKLFMANPTILVSLTNDVWVRTMMSQHTAILLAFFLGEMLAIYNSSIQVFTMAMGQKSIAMFILTISFNTQGNGYKPMNLSSWEIFVLNFGSSDSASMDG</sequence>
<keyword evidence="1" id="KW-0812">Transmembrane</keyword>
<dbReference type="Proteomes" id="UP001054252">
    <property type="component" value="Unassembled WGS sequence"/>
</dbReference>
<reference evidence="2 3" key="1">
    <citation type="journal article" date="2021" name="Commun. Biol.">
        <title>The genome of Shorea leprosula (Dipterocarpaceae) highlights the ecological relevance of drought in aseasonal tropical rainforests.</title>
        <authorList>
            <person name="Ng K.K.S."/>
            <person name="Kobayashi M.J."/>
            <person name="Fawcett J.A."/>
            <person name="Hatakeyama M."/>
            <person name="Paape T."/>
            <person name="Ng C.H."/>
            <person name="Ang C.C."/>
            <person name="Tnah L.H."/>
            <person name="Lee C.T."/>
            <person name="Nishiyama T."/>
            <person name="Sese J."/>
            <person name="O'Brien M.J."/>
            <person name="Copetti D."/>
            <person name="Mohd Noor M.I."/>
            <person name="Ong R.C."/>
            <person name="Putra M."/>
            <person name="Sireger I.Z."/>
            <person name="Indrioko S."/>
            <person name="Kosugi Y."/>
            <person name="Izuno A."/>
            <person name="Isagi Y."/>
            <person name="Lee S.L."/>
            <person name="Shimizu K.K."/>
        </authorList>
    </citation>
    <scope>NUCLEOTIDE SEQUENCE [LARGE SCALE GENOMIC DNA]</scope>
    <source>
        <strain evidence="2">214</strain>
    </source>
</reference>
<dbReference type="EMBL" id="BPVZ01000043">
    <property type="protein sequence ID" value="GKV15463.1"/>
    <property type="molecule type" value="Genomic_DNA"/>
</dbReference>
<protein>
    <recommendedName>
        <fullName evidence="4">NADH:ubiquinone reductase (H(+)-translocating)</fullName>
    </recommendedName>
</protein>
<feature type="transmembrane region" description="Helical" evidence="1">
    <location>
        <begin position="46"/>
        <end position="69"/>
    </location>
</feature>
<gene>
    <name evidence="2" type="ORF">SLEP1_g26252</name>
</gene>
<evidence type="ECO:0000313" key="2">
    <source>
        <dbReference type="EMBL" id="GKV15463.1"/>
    </source>
</evidence>
<keyword evidence="1" id="KW-1133">Transmembrane helix</keyword>
<evidence type="ECO:0000313" key="3">
    <source>
        <dbReference type="Proteomes" id="UP001054252"/>
    </source>
</evidence>
<keyword evidence="3" id="KW-1185">Reference proteome</keyword>
<evidence type="ECO:0008006" key="4">
    <source>
        <dbReference type="Google" id="ProtNLM"/>
    </source>
</evidence>